<name>A0A8X6XQL8_9ARAC</name>
<keyword evidence="1" id="KW-0472">Membrane</keyword>
<reference evidence="2" key="1">
    <citation type="submission" date="2020-08" db="EMBL/GenBank/DDBJ databases">
        <title>Multicomponent nature underlies the extraordinary mechanical properties of spider dragline silk.</title>
        <authorList>
            <person name="Kono N."/>
            <person name="Nakamura H."/>
            <person name="Mori M."/>
            <person name="Yoshida Y."/>
            <person name="Ohtoshi R."/>
            <person name="Malay A.D."/>
            <person name="Moran D.A.P."/>
            <person name="Tomita M."/>
            <person name="Numata K."/>
            <person name="Arakawa K."/>
        </authorList>
    </citation>
    <scope>NUCLEOTIDE SEQUENCE</scope>
</reference>
<organism evidence="2 3">
    <name type="scientific">Trichonephila inaurata madagascariensis</name>
    <dbReference type="NCBI Taxonomy" id="2747483"/>
    <lineage>
        <taxon>Eukaryota</taxon>
        <taxon>Metazoa</taxon>
        <taxon>Ecdysozoa</taxon>
        <taxon>Arthropoda</taxon>
        <taxon>Chelicerata</taxon>
        <taxon>Arachnida</taxon>
        <taxon>Araneae</taxon>
        <taxon>Araneomorphae</taxon>
        <taxon>Entelegynae</taxon>
        <taxon>Araneoidea</taxon>
        <taxon>Nephilidae</taxon>
        <taxon>Trichonephila</taxon>
        <taxon>Trichonephila inaurata</taxon>
    </lineage>
</organism>
<keyword evidence="1" id="KW-0812">Transmembrane</keyword>
<protein>
    <submittedName>
        <fullName evidence="2">Methyltranfer_dom domain-containing protein</fullName>
    </submittedName>
</protein>
<dbReference type="AlphaFoldDB" id="A0A8X6XQL8"/>
<comment type="caution">
    <text evidence="2">The sequence shown here is derived from an EMBL/GenBank/DDBJ whole genome shotgun (WGS) entry which is preliminary data.</text>
</comment>
<keyword evidence="3" id="KW-1185">Reference proteome</keyword>
<gene>
    <name evidence="2" type="primary">AVEN_199701_1</name>
    <name evidence="2" type="ORF">TNIN_481041</name>
</gene>
<dbReference type="EMBL" id="BMAV01011251">
    <property type="protein sequence ID" value="GFY56982.1"/>
    <property type="molecule type" value="Genomic_DNA"/>
</dbReference>
<evidence type="ECO:0000313" key="3">
    <source>
        <dbReference type="Proteomes" id="UP000886998"/>
    </source>
</evidence>
<accession>A0A8X6XQL8</accession>
<evidence type="ECO:0000256" key="1">
    <source>
        <dbReference type="SAM" id="Phobius"/>
    </source>
</evidence>
<sequence>MESLPKIDYSDRYGGKVHRFLCSSSGVSKLRKYLGLAAYMSIVAGTVFLVYCAFWLPDFRLWCKLGDFNQKGKIPDSFLLMREKERSAYDRLMHYILHPEAPCQTMEVLGGKRGRNKKFDGDKVICLEPGPGLNEDCIVYSFG</sequence>
<dbReference type="OrthoDB" id="6406910at2759"/>
<evidence type="ECO:0000313" key="2">
    <source>
        <dbReference type="EMBL" id="GFY56982.1"/>
    </source>
</evidence>
<feature type="transmembrane region" description="Helical" evidence="1">
    <location>
        <begin position="33"/>
        <end position="56"/>
    </location>
</feature>
<dbReference type="Proteomes" id="UP000886998">
    <property type="component" value="Unassembled WGS sequence"/>
</dbReference>
<keyword evidence="1" id="KW-1133">Transmembrane helix</keyword>
<proteinExistence type="predicted"/>